<keyword evidence="13" id="KW-1015">Disulfide bond</keyword>
<evidence type="ECO:0000256" key="15">
    <source>
        <dbReference type="ARBA" id="ARBA00047415"/>
    </source>
</evidence>
<protein>
    <recommendedName>
        <fullName evidence="16 17">Dephospho-CoA kinase</fullName>
        <ecNumber evidence="16 17">2.7.1.24</ecNumber>
    </recommendedName>
    <alternativeName>
        <fullName evidence="16">Dephosphocoenzyme A kinase</fullName>
    </alternativeName>
</protein>
<dbReference type="GO" id="GO:0004140">
    <property type="term" value="F:dephospho-CoA kinase activity"/>
    <property type="evidence" value="ECO:0007669"/>
    <property type="project" value="UniProtKB-UniRule"/>
</dbReference>
<dbReference type="InterPro" id="IPR001977">
    <property type="entry name" value="Depp_CoAkinase"/>
</dbReference>
<dbReference type="PROSITE" id="PS51219">
    <property type="entry name" value="DPCK"/>
    <property type="match status" value="1"/>
</dbReference>
<keyword evidence="10" id="KW-0560">Oxidoreductase</keyword>
<dbReference type="CDD" id="cd02022">
    <property type="entry name" value="DPCK"/>
    <property type="match status" value="1"/>
</dbReference>
<evidence type="ECO:0000256" key="12">
    <source>
        <dbReference type="ARBA" id="ARBA00023014"/>
    </source>
</evidence>
<keyword evidence="16" id="KW-0173">Coenzyme A biosynthesis</keyword>
<dbReference type="InterPro" id="IPR027417">
    <property type="entry name" value="P-loop_NTPase"/>
</dbReference>
<comment type="function">
    <text evidence="1">Catalyzes the conversion of epoxyqueuosine (oQ) to queuosine (Q), which is a hypermodified base found in the wobble positions of tRNA(Asp), tRNA(Asn), tRNA(His) and tRNA(Tyr).</text>
</comment>
<evidence type="ECO:0000256" key="7">
    <source>
        <dbReference type="ARBA" id="ARBA00022741"/>
    </source>
</evidence>
<dbReference type="Proteomes" id="UP000823990">
    <property type="component" value="Unassembled WGS sequence"/>
</dbReference>
<comment type="subcellular location">
    <subcellularLocation>
        <location evidence="16">Cytoplasm</location>
    </subcellularLocation>
</comment>
<comment type="catalytic activity">
    <reaction evidence="16">
        <text>3'-dephospho-CoA + ATP = ADP + CoA + H(+)</text>
        <dbReference type="Rhea" id="RHEA:18245"/>
        <dbReference type="ChEBI" id="CHEBI:15378"/>
        <dbReference type="ChEBI" id="CHEBI:30616"/>
        <dbReference type="ChEBI" id="CHEBI:57287"/>
        <dbReference type="ChEBI" id="CHEBI:57328"/>
        <dbReference type="ChEBI" id="CHEBI:456216"/>
        <dbReference type="EC" id="2.7.1.24"/>
    </reaction>
</comment>
<evidence type="ECO:0000256" key="17">
    <source>
        <dbReference type="NCBIfam" id="TIGR00152"/>
    </source>
</evidence>
<keyword evidence="12" id="KW-0411">Iron-sulfur</keyword>
<comment type="pathway">
    <text evidence="2">tRNA modification; tRNA-queuosine biosynthesis.</text>
</comment>
<dbReference type="AlphaFoldDB" id="A0A9D1Q187"/>
<keyword evidence="16" id="KW-0963">Cytoplasm</keyword>
<evidence type="ECO:0000313" key="18">
    <source>
        <dbReference type="EMBL" id="HIW02715.1"/>
    </source>
</evidence>
<reference evidence="18" key="1">
    <citation type="journal article" date="2021" name="PeerJ">
        <title>Extensive microbial diversity within the chicken gut microbiome revealed by metagenomics and culture.</title>
        <authorList>
            <person name="Gilroy R."/>
            <person name="Ravi A."/>
            <person name="Getino M."/>
            <person name="Pursley I."/>
            <person name="Horton D.L."/>
            <person name="Alikhan N.F."/>
            <person name="Baker D."/>
            <person name="Gharbi K."/>
            <person name="Hall N."/>
            <person name="Watson M."/>
            <person name="Adriaenssens E.M."/>
            <person name="Foster-Nyarko E."/>
            <person name="Jarju S."/>
            <person name="Secka A."/>
            <person name="Antonio M."/>
            <person name="Oren A."/>
            <person name="Chaudhuri R.R."/>
            <person name="La Ragione R."/>
            <person name="Hildebrand F."/>
            <person name="Pallen M.J."/>
        </authorList>
    </citation>
    <scope>NUCLEOTIDE SEQUENCE</scope>
    <source>
        <strain evidence="18">12435</strain>
    </source>
</reference>
<dbReference type="EMBL" id="DXHS01000079">
    <property type="protein sequence ID" value="HIW02715.1"/>
    <property type="molecule type" value="Genomic_DNA"/>
</dbReference>
<dbReference type="EC" id="2.7.1.24" evidence="16 17"/>
<feature type="binding site" evidence="16">
    <location>
        <begin position="206"/>
        <end position="211"/>
    </location>
    <ligand>
        <name>ATP</name>
        <dbReference type="ChEBI" id="CHEBI:30616"/>
    </ligand>
</feature>
<comment type="similarity">
    <text evidence="3">Belongs to the QueH family.</text>
</comment>
<dbReference type="SUPFAM" id="SSF52540">
    <property type="entry name" value="P-loop containing nucleoside triphosphate hydrolases"/>
    <property type="match status" value="1"/>
</dbReference>
<comment type="function">
    <text evidence="16">Catalyzes the phosphorylation of the 3'-hydroxyl group of dephosphocoenzyme A to form coenzyme A.</text>
</comment>
<evidence type="ECO:0000256" key="9">
    <source>
        <dbReference type="ARBA" id="ARBA00022840"/>
    </source>
</evidence>
<comment type="caution">
    <text evidence="18">The sequence shown here is derived from an EMBL/GenBank/DDBJ whole genome shotgun (WGS) entry which is preliminary data.</text>
</comment>
<keyword evidence="11" id="KW-0408">Iron</keyword>
<evidence type="ECO:0000256" key="5">
    <source>
        <dbReference type="ARBA" id="ARBA00022694"/>
    </source>
</evidence>
<evidence type="ECO:0000256" key="3">
    <source>
        <dbReference type="ARBA" id="ARBA00008207"/>
    </source>
</evidence>
<evidence type="ECO:0000256" key="6">
    <source>
        <dbReference type="ARBA" id="ARBA00022723"/>
    </source>
</evidence>
<evidence type="ECO:0000256" key="4">
    <source>
        <dbReference type="ARBA" id="ARBA00022485"/>
    </source>
</evidence>
<keyword evidence="6" id="KW-0479">Metal-binding</keyword>
<dbReference type="Pfam" id="PF01121">
    <property type="entry name" value="CoaE"/>
    <property type="match status" value="1"/>
</dbReference>
<evidence type="ECO:0000256" key="8">
    <source>
        <dbReference type="ARBA" id="ARBA00022785"/>
    </source>
</evidence>
<keyword evidence="5" id="KW-0819">tRNA processing</keyword>
<evidence type="ECO:0000256" key="10">
    <source>
        <dbReference type="ARBA" id="ARBA00023002"/>
    </source>
</evidence>
<proteinExistence type="inferred from homology"/>
<keyword evidence="14" id="KW-0676">Redox-active center</keyword>
<dbReference type="GO" id="GO:0005737">
    <property type="term" value="C:cytoplasm"/>
    <property type="evidence" value="ECO:0007669"/>
    <property type="project" value="UniProtKB-SubCell"/>
</dbReference>
<comment type="catalytic activity">
    <reaction evidence="15">
        <text>epoxyqueuosine(34) in tRNA + AH2 = queuosine(34) in tRNA + A + H2O</text>
        <dbReference type="Rhea" id="RHEA:32159"/>
        <dbReference type="Rhea" id="RHEA-COMP:18571"/>
        <dbReference type="Rhea" id="RHEA-COMP:18582"/>
        <dbReference type="ChEBI" id="CHEBI:13193"/>
        <dbReference type="ChEBI" id="CHEBI:15377"/>
        <dbReference type="ChEBI" id="CHEBI:17499"/>
        <dbReference type="ChEBI" id="CHEBI:194431"/>
        <dbReference type="ChEBI" id="CHEBI:194443"/>
        <dbReference type="EC" id="1.17.99.6"/>
    </reaction>
</comment>
<dbReference type="HAMAP" id="MF_00376">
    <property type="entry name" value="Dephospho_CoA_kinase"/>
    <property type="match status" value="1"/>
</dbReference>
<name>A0A9D1Q187_9FIRM</name>
<evidence type="ECO:0000313" key="19">
    <source>
        <dbReference type="Proteomes" id="UP000823990"/>
    </source>
</evidence>
<dbReference type="PANTHER" id="PTHR36701:SF1">
    <property type="entry name" value="EPOXYQUEUOSINE REDUCTASE QUEH"/>
    <property type="match status" value="1"/>
</dbReference>
<keyword evidence="7 16" id="KW-0547">Nucleotide-binding</keyword>
<dbReference type="GO" id="GO:0015937">
    <property type="term" value="P:coenzyme A biosynthetic process"/>
    <property type="evidence" value="ECO:0007669"/>
    <property type="project" value="UniProtKB-UniRule"/>
</dbReference>
<keyword evidence="16 18" id="KW-0808">Transferase</keyword>
<dbReference type="NCBIfam" id="TIGR00152">
    <property type="entry name" value="dephospho-CoA kinase"/>
    <property type="match status" value="1"/>
</dbReference>
<evidence type="ECO:0000256" key="14">
    <source>
        <dbReference type="ARBA" id="ARBA00023284"/>
    </source>
</evidence>
<keyword evidence="16 18" id="KW-0418">Kinase</keyword>
<dbReference type="GO" id="GO:0051539">
    <property type="term" value="F:4 iron, 4 sulfur cluster binding"/>
    <property type="evidence" value="ECO:0007669"/>
    <property type="project" value="UniProtKB-KW"/>
</dbReference>
<dbReference type="PANTHER" id="PTHR36701">
    <property type="entry name" value="EPOXYQUEUOSINE REDUCTASE QUEH"/>
    <property type="match status" value="1"/>
</dbReference>
<dbReference type="GO" id="GO:0052693">
    <property type="term" value="F:epoxyqueuosine reductase activity"/>
    <property type="evidence" value="ECO:0007669"/>
    <property type="project" value="UniProtKB-EC"/>
</dbReference>
<evidence type="ECO:0000256" key="13">
    <source>
        <dbReference type="ARBA" id="ARBA00023157"/>
    </source>
</evidence>
<keyword evidence="4" id="KW-0004">4Fe-4S</keyword>
<comment type="pathway">
    <text evidence="16">Cofactor biosynthesis; coenzyme A biosynthesis; CoA from (R)-pantothenate: step 5/5.</text>
</comment>
<evidence type="ECO:0000256" key="16">
    <source>
        <dbReference type="HAMAP-Rule" id="MF_00376"/>
    </source>
</evidence>
<accession>A0A9D1Q187</accession>
<keyword evidence="9 16" id="KW-0067">ATP-binding</keyword>
<dbReference type="GO" id="GO:0046872">
    <property type="term" value="F:metal ion binding"/>
    <property type="evidence" value="ECO:0007669"/>
    <property type="project" value="UniProtKB-KW"/>
</dbReference>
<comment type="similarity">
    <text evidence="16">Belongs to the CoaE family.</text>
</comment>
<dbReference type="GO" id="GO:0005524">
    <property type="term" value="F:ATP binding"/>
    <property type="evidence" value="ECO:0007669"/>
    <property type="project" value="UniProtKB-UniRule"/>
</dbReference>
<dbReference type="Pfam" id="PF02677">
    <property type="entry name" value="QueH"/>
    <property type="match status" value="1"/>
</dbReference>
<dbReference type="InterPro" id="IPR003828">
    <property type="entry name" value="QueH"/>
</dbReference>
<reference evidence="18" key="2">
    <citation type="submission" date="2021-04" db="EMBL/GenBank/DDBJ databases">
        <authorList>
            <person name="Gilroy R."/>
        </authorList>
    </citation>
    <scope>NUCLEOTIDE SEQUENCE</scope>
    <source>
        <strain evidence="18">12435</strain>
    </source>
</reference>
<sequence length="392" mass="43175">MNKRDFRKEYEDVVSRLGGRPSLLLHVCCAPCMSAGIEELAERFRITAYFYDPNITVRSEYLRRLDNVKKLISSLSLDIPVIDGGYDPEEYDGAVGKEKGGIEGGAKCRLCISSRLAKAAEKAAELGAEYVTTTLTASPVKDAGMINEEGERHAAANGVKWLPTDFKKKGGCVRTKELCSRFGIYRQHYCGCTPDRLTIAVTGGIASGKSALTRMLGELGAYTVDADRVTRDLQTPGHKVYDDIVAAFPGCAEAGTLDRKALAREVFADAEKLRRLENIVHPEVKREMRRLADESGSRIVVLEIPLLFESGMESEADIVVTVTAPLEAREKRAGERSGMTAEEFARVASAQWTDEERRKRSDVVVVNDGSRASLEEKAKELYGEWTRLINGA</sequence>
<dbReference type="GO" id="GO:0008616">
    <property type="term" value="P:tRNA queuosine(34) biosynthetic process"/>
    <property type="evidence" value="ECO:0007669"/>
    <property type="project" value="UniProtKB-KW"/>
</dbReference>
<gene>
    <name evidence="16 18" type="primary">coaE</name>
    <name evidence="18" type="ORF">H9892_05185</name>
</gene>
<evidence type="ECO:0000256" key="11">
    <source>
        <dbReference type="ARBA" id="ARBA00023004"/>
    </source>
</evidence>
<evidence type="ECO:0000256" key="2">
    <source>
        <dbReference type="ARBA" id="ARBA00004691"/>
    </source>
</evidence>
<evidence type="ECO:0000256" key="1">
    <source>
        <dbReference type="ARBA" id="ARBA00002268"/>
    </source>
</evidence>
<keyword evidence="8" id="KW-0671">Queuosine biosynthesis</keyword>
<organism evidence="18 19">
    <name type="scientific">Candidatus Protoclostridium stercorigallinarum</name>
    <dbReference type="NCBI Taxonomy" id="2838741"/>
    <lineage>
        <taxon>Bacteria</taxon>
        <taxon>Bacillati</taxon>
        <taxon>Bacillota</taxon>
        <taxon>Clostridia</taxon>
        <taxon>Candidatus Protoclostridium</taxon>
    </lineage>
</organism>
<dbReference type="Gene3D" id="3.40.50.300">
    <property type="entry name" value="P-loop containing nucleotide triphosphate hydrolases"/>
    <property type="match status" value="1"/>
</dbReference>